<dbReference type="InterPro" id="IPR007880">
    <property type="entry name" value="Spiralin"/>
</dbReference>
<evidence type="ECO:0000256" key="1">
    <source>
        <dbReference type="SAM" id="SignalP"/>
    </source>
</evidence>
<dbReference type="Pfam" id="PF05215">
    <property type="entry name" value="Spiralin"/>
    <property type="match status" value="1"/>
</dbReference>
<evidence type="ECO:0000313" key="3">
    <source>
        <dbReference type="Proteomes" id="UP000424468"/>
    </source>
</evidence>
<name>A0A6I6C3P4_9MOLU</name>
<feature type="chain" id="PRO_5026327001" description="Lipoprotein" evidence="1">
    <location>
        <begin position="23"/>
        <end position="125"/>
    </location>
</feature>
<dbReference type="AlphaFoldDB" id="A0A6I6C3P4"/>
<dbReference type="KEGG" id="stab:STABA_v1c00500"/>
<keyword evidence="3" id="KW-1185">Reference proteome</keyword>
<feature type="signal peptide" evidence="1">
    <location>
        <begin position="1"/>
        <end position="22"/>
    </location>
</feature>
<gene>
    <name evidence="2" type="ORF">STABA_v1c00500</name>
</gene>
<sequence length="125" mass="13984">MKKLKIVLMSLTLAISSSSLLIACKTPSNKESQDKRFDLETIASQSAIVSPFTTSELSVKQLIVEKLLYITSLNLVENEDFIFTKYTPMSESYNGSVIVNATSNNSKIKNSKEFVIQNSYFKSKN</sequence>
<dbReference type="Proteomes" id="UP000424468">
    <property type="component" value="Chromosome"/>
</dbReference>
<reference evidence="2 3" key="1">
    <citation type="submission" date="2019-11" db="EMBL/GenBank/DDBJ databases">
        <title>Complete genome sequence of Spiroplasma tabanidicola TAUS-1 (DSM 22603).</title>
        <authorList>
            <person name="Huang C.-T."/>
            <person name="Lin Y.-C."/>
            <person name="Kuo C.-H."/>
        </authorList>
    </citation>
    <scope>NUCLEOTIDE SEQUENCE [LARGE SCALE GENOMIC DNA]</scope>
    <source>
        <strain evidence="2 3">TAUS-1</strain>
    </source>
</reference>
<organism evidence="2 3">
    <name type="scientific">Spiroplasma tabanidicola</name>
    <dbReference type="NCBI Taxonomy" id="324079"/>
    <lineage>
        <taxon>Bacteria</taxon>
        <taxon>Bacillati</taxon>
        <taxon>Mycoplasmatota</taxon>
        <taxon>Mollicutes</taxon>
        <taxon>Entomoplasmatales</taxon>
        <taxon>Spiroplasmataceae</taxon>
        <taxon>Spiroplasma</taxon>
    </lineage>
</organism>
<protein>
    <recommendedName>
        <fullName evidence="4">Lipoprotein</fullName>
    </recommendedName>
</protein>
<accession>A0A6I6C3P4</accession>
<keyword evidence="1" id="KW-0732">Signal</keyword>
<proteinExistence type="predicted"/>
<dbReference type="GO" id="GO:0016020">
    <property type="term" value="C:membrane"/>
    <property type="evidence" value="ECO:0007669"/>
    <property type="project" value="InterPro"/>
</dbReference>
<evidence type="ECO:0000313" key="2">
    <source>
        <dbReference type="EMBL" id="QGS51417.1"/>
    </source>
</evidence>
<evidence type="ECO:0008006" key="4">
    <source>
        <dbReference type="Google" id="ProtNLM"/>
    </source>
</evidence>
<dbReference type="PROSITE" id="PS51257">
    <property type="entry name" value="PROKAR_LIPOPROTEIN"/>
    <property type="match status" value="1"/>
</dbReference>
<dbReference type="EMBL" id="CP046276">
    <property type="protein sequence ID" value="QGS51417.1"/>
    <property type="molecule type" value="Genomic_DNA"/>
</dbReference>
<dbReference type="RefSeq" id="WP_156005347.1">
    <property type="nucleotide sequence ID" value="NZ_CP046276.1"/>
</dbReference>